<dbReference type="PROSITE" id="PS50005">
    <property type="entry name" value="TPR"/>
    <property type="match status" value="4"/>
</dbReference>
<dbReference type="Pfam" id="PF13432">
    <property type="entry name" value="TPR_16"/>
    <property type="match status" value="2"/>
</dbReference>
<feature type="repeat" description="TPR" evidence="3">
    <location>
        <begin position="212"/>
        <end position="245"/>
    </location>
</feature>
<evidence type="ECO:0000313" key="8">
    <source>
        <dbReference type="Proteomes" id="UP001196661"/>
    </source>
</evidence>
<feature type="transmembrane region" description="Helical" evidence="6">
    <location>
        <begin position="77"/>
        <end position="99"/>
    </location>
</feature>
<name>A0ABS5Y7D2_9CYAN</name>
<evidence type="ECO:0000256" key="3">
    <source>
        <dbReference type="PROSITE-ProRule" id="PRU00339"/>
    </source>
</evidence>
<gene>
    <name evidence="7" type="ORF">IXB28_14425</name>
</gene>
<feature type="region of interest" description="Disordered" evidence="5">
    <location>
        <begin position="1"/>
        <end position="21"/>
    </location>
</feature>
<comment type="caution">
    <text evidence="7">The sequence shown here is derived from an EMBL/GenBank/DDBJ whole genome shotgun (WGS) entry which is preliminary data.</text>
</comment>
<reference evidence="7 8" key="1">
    <citation type="journal article" date="2021" name="Mar. Drugs">
        <title>Genome Reduction and Secondary Metabolism of the Marine Sponge-Associated Cyanobacterium Leptothoe.</title>
        <authorList>
            <person name="Konstantinou D."/>
            <person name="Popin R.V."/>
            <person name="Fewer D.P."/>
            <person name="Sivonen K."/>
            <person name="Gkelis S."/>
        </authorList>
    </citation>
    <scope>NUCLEOTIDE SEQUENCE [LARGE SCALE GENOMIC DNA]</scope>
    <source>
        <strain evidence="7 8">TAU-MAC 1615</strain>
    </source>
</reference>
<keyword evidence="2 3" id="KW-0802">TPR repeat</keyword>
<feature type="repeat" description="TPR" evidence="3">
    <location>
        <begin position="280"/>
        <end position="313"/>
    </location>
</feature>
<keyword evidence="6" id="KW-0812">Transmembrane</keyword>
<protein>
    <submittedName>
        <fullName evidence="7">Tetratricopeptide repeat protein</fullName>
    </submittedName>
</protein>
<feature type="repeat" description="TPR" evidence="3">
    <location>
        <begin position="246"/>
        <end position="279"/>
    </location>
</feature>
<dbReference type="NCBIfam" id="NF047558">
    <property type="entry name" value="TPR_END_plus"/>
    <property type="match status" value="1"/>
</dbReference>
<evidence type="ECO:0000256" key="5">
    <source>
        <dbReference type="SAM" id="MobiDB-lite"/>
    </source>
</evidence>
<dbReference type="PANTHER" id="PTHR44943:SF4">
    <property type="entry name" value="TPR REPEAT-CONTAINING PROTEIN MJ0798"/>
    <property type="match status" value="1"/>
</dbReference>
<dbReference type="InterPro" id="IPR019734">
    <property type="entry name" value="TPR_rpt"/>
</dbReference>
<evidence type="ECO:0000256" key="1">
    <source>
        <dbReference type="ARBA" id="ARBA00022737"/>
    </source>
</evidence>
<dbReference type="Gene3D" id="1.25.40.10">
    <property type="entry name" value="Tetratricopeptide repeat domain"/>
    <property type="match status" value="1"/>
</dbReference>
<dbReference type="SMART" id="SM00028">
    <property type="entry name" value="TPR"/>
    <property type="match status" value="4"/>
</dbReference>
<evidence type="ECO:0000256" key="4">
    <source>
        <dbReference type="SAM" id="Coils"/>
    </source>
</evidence>
<accession>A0ABS5Y7D2</accession>
<dbReference type="RefSeq" id="WP_215619290.1">
    <property type="nucleotide sequence ID" value="NZ_JADOER010000012.1"/>
</dbReference>
<evidence type="ECO:0000256" key="2">
    <source>
        <dbReference type="ARBA" id="ARBA00022803"/>
    </source>
</evidence>
<dbReference type="InterPro" id="IPR051685">
    <property type="entry name" value="Ycf3/AcsC/BcsC/TPR_MFPF"/>
</dbReference>
<sequence>MAKPIITRPLPSNFQSKPAPPNVPMYPYSGDLWDKFEQFRNDPQLQRLVEEDLQKSLVIRQVIQDEVDRTFNHTTTLLNVLLVVLTAIPILTAAGFWFIRRSVINQVLVEVQNQLQQEVQLQFDKTIASELRTKSTRFEQEIQTLRDEFSTQLQQLNSDAQSEKDTLMAELEKLLPASIPDDISPDLQPKLHALTQQLRNLKANHGRINFTETDYLDQGKALYLEGLYPDAVEAFAQTLALNPSSTKALLYQGMSLTKLQQYRAAITQYDRALMIDRSLPEVWCAKGMAEVKCQKLEAAITSYDQATCLKPDFYQAWFGKARSYALNDDTELALEALETAIQLNPQRCLEGAKTEQAFEKLRQTSTFQKLIQHSP</sequence>
<dbReference type="Proteomes" id="UP001196661">
    <property type="component" value="Unassembled WGS sequence"/>
</dbReference>
<feature type="repeat" description="TPR" evidence="3">
    <location>
        <begin position="314"/>
        <end position="347"/>
    </location>
</feature>
<organism evidence="7 8">
    <name type="scientific">Leptothoe kymatousa TAU-MAC 1615</name>
    <dbReference type="NCBI Taxonomy" id="2364775"/>
    <lineage>
        <taxon>Bacteria</taxon>
        <taxon>Bacillati</taxon>
        <taxon>Cyanobacteriota</taxon>
        <taxon>Cyanophyceae</taxon>
        <taxon>Nodosilineales</taxon>
        <taxon>Cymatolegaceae</taxon>
        <taxon>Leptothoe</taxon>
        <taxon>Leptothoe kymatousa</taxon>
    </lineage>
</organism>
<keyword evidence="6" id="KW-0472">Membrane</keyword>
<proteinExistence type="predicted"/>
<dbReference type="SUPFAM" id="SSF48452">
    <property type="entry name" value="TPR-like"/>
    <property type="match status" value="1"/>
</dbReference>
<evidence type="ECO:0000313" key="7">
    <source>
        <dbReference type="EMBL" id="MBT9313408.1"/>
    </source>
</evidence>
<keyword evidence="6" id="KW-1133">Transmembrane helix</keyword>
<keyword evidence="8" id="KW-1185">Reference proteome</keyword>
<evidence type="ECO:0000256" key="6">
    <source>
        <dbReference type="SAM" id="Phobius"/>
    </source>
</evidence>
<feature type="coiled-coil region" evidence="4">
    <location>
        <begin position="128"/>
        <end position="173"/>
    </location>
</feature>
<keyword evidence="1" id="KW-0677">Repeat</keyword>
<dbReference type="InterPro" id="IPR011990">
    <property type="entry name" value="TPR-like_helical_dom_sf"/>
</dbReference>
<dbReference type="EMBL" id="JADOER010000012">
    <property type="protein sequence ID" value="MBT9313408.1"/>
    <property type="molecule type" value="Genomic_DNA"/>
</dbReference>
<dbReference type="PANTHER" id="PTHR44943">
    <property type="entry name" value="CELLULOSE SYNTHASE OPERON PROTEIN C"/>
    <property type="match status" value="1"/>
</dbReference>
<keyword evidence="4" id="KW-0175">Coiled coil</keyword>